<reference evidence="3" key="1">
    <citation type="journal article" date="2019" name="Int. J. Syst. Evol. Microbiol.">
        <title>The Global Catalogue of Microorganisms (GCM) 10K type strain sequencing project: providing services to taxonomists for standard genome sequencing and annotation.</title>
        <authorList>
            <consortium name="The Broad Institute Genomics Platform"/>
            <consortium name="The Broad Institute Genome Sequencing Center for Infectious Disease"/>
            <person name="Wu L."/>
            <person name="Ma J."/>
        </authorList>
    </citation>
    <scope>NUCLEOTIDE SEQUENCE [LARGE SCALE GENOMIC DNA]</scope>
    <source>
        <strain evidence="3">JCM 3338</strain>
    </source>
</reference>
<sequence length="172" mass="17387">MRRSLIVCRDGLSVAAALVLLTACGGSDGEESASSESSATSSSAAETTSGQADSEFCTEAAAIQESVGAGLTGQSDPAAVQQALQQAATEVRDVEPPEEIADDWAALADGIDQIAAALASVDPNDPNAATTFQQQLAPLQQELASSATRVQTYLVSECGLEVDATEPAAPTS</sequence>
<feature type="region of interest" description="Disordered" evidence="1">
    <location>
        <begin position="68"/>
        <end position="96"/>
    </location>
</feature>
<dbReference type="RefSeq" id="WP_376870241.1">
    <property type="nucleotide sequence ID" value="NZ_JBHUHP010000001.1"/>
</dbReference>
<evidence type="ECO:0000313" key="3">
    <source>
        <dbReference type="Proteomes" id="UP001597402"/>
    </source>
</evidence>
<evidence type="ECO:0000256" key="1">
    <source>
        <dbReference type="SAM" id="MobiDB-lite"/>
    </source>
</evidence>
<organism evidence="2 3">
    <name type="scientific">Blastococcus deserti</name>
    <dbReference type="NCBI Taxonomy" id="2259033"/>
    <lineage>
        <taxon>Bacteria</taxon>
        <taxon>Bacillati</taxon>
        <taxon>Actinomycetota</taxon>
        <taxon>Actinomycetes</taxon>
        <taxon>Geodermatophilales</taxon>
        <taxon>Geodermatophilaceae</taxon>
        <taxon>Blastococcus</taxon>
    </lineage>
</organism>
<dbReference type="Proteomes" id="UP001597402">
    <property type="component" value="Unassembled WGS sequence"/>
</dbReference>
<accession>A0ABW4X5U2</accession>
<evidence type="ECO:0000313" key="2">
    <source>
        <dbReference type="EMBL" id="MFD2089963.1"/>
    </source>
</evidence>
<protein>
    <submittedName>
        <fullName evidence="2">Uncharacterized protein</fullName>
    </submittedName>
</protein>
<feature type="region of interest" description="Disordered" evidence="1">
    <location>
        <begin position="28"/>
        <end position="53"/>
    </location>
</feature>
<dbReference type="EMBL" id="JBHUHP010000001">
    <property type="protein sequence ID" value="MFD2089963.1"/>
    <property type="molecule type" value="Genomic_DNA"/>
</dbReference>
<feature type="compositionally biased region" description="Low complexity" evidence="1">
    <location>
        <begin position="78"/>
        <end position="88"/>
    </location>
</feature>
<comment type="caution">
    <text evidence="2">The sequence shown here is derived from an EMBL/GenBank/DDBJ whole genome shotgun (WGS) entry which is preliminary data.</text>
</comment>
<gene>
    <name evidence="2" type="ORF">ACFSHS_00070</name>
</gene>
<name>A0ABW4X5U2_9ACTN</name>
<keyword evidence="3" id="KW-1185">Reference proteome</keyword>
<dbReference type="PROSITE" id="PS51257">
    <property type="entry name" value="PROKAR_LIPOPROTEIN"/>
    <property type="match status" value="1"/>
</dbReference>
<feature type="compositionally biased region" description="Low complexity" evidence="1">
    <location>
        <begin position="34"/>
        <end position="50"/>
    </location>
</feature>
<proteinExistence type="predicted"/>